<evidence type="ECO:0000313" key="2">
    <source>
        <dbReference type="EMBL" id="ETV98912.1"/>
    </source>
</evidence>
<dbReference type="RefSeq" id="XP_008872340.1">
    <property type="nucleotide sequence ID" value="XM_008874118.1"/>
</dbReference>
<reference evidence="2" key="1">
    <citation type="submission" date="2013-12" db="EMBL/GenBank/DDBJ databases">
        <title>The Genome Sequence of Aphanomyces invadans NJM9701.</title>
        <authorList>
            <consortium name="The Broad Institute Genomics Platform"/>
            <person name="Russ C."/>
            <person name="Tyler B."/>
            <person name="van West P."/>
            <person name="Dieguez-Uribeondo J."/>
            <person name="Young S.K."/>
            <person name="Zeng Q."/>
            <person name="Gargeya S."/>
            <person name="Fitzgerald M."/>
            <person name="Abouelleil A."/>
            <person name="Alvarado L."/>
            <person name="Chapman S.B."/>
            <person name="Gainer-Dewar J."/>
            <person name="Goldberg J."/>
            <person name="Griggs A."/>
            <person name="Gujja S."/>
            <person name="Hansen M."/>
            <person name="Howarth C."/>
            <person name="Imamovic A."/>
            <person name="Ireland A."/>
            <person name="Larimer J."/>
            <person name="McCowan C."/>
            <person name="Murphy C."/>
            <person name="Pearson M."/>
            <person name="Poon T.W."/>
            <person name="Priest M."/>
            <person name="Roberts A."/>
            <person name="Saif S."/>
            <person name="Shea T."/>
            <person name="Sykes S."/>
            <person name="Wortman J."/>
            <person name="Nusbaum C."/>
            <person name="Birren B."/>
        </authorList>
    </citation>
    <scope>NUCLEOTIDE SEQUENCE [LARGE SCALE GENOMIC DNA]</scope>
    <source>
        <strain evidence="2">NJM9701</strain>
    </source>
</reference>
<keyword evidence="1" id="KW-1133">Transmembrane helix</keyword>
<gene>
    <name evidence="2" type="ORF">H310_08401</name>
</gene>
<name>A0A024U016_9STRA</name>
<dbReference type="GeneID" id="20085451"/>
<protein>
    <submittedName>
        <fullName evidence="2">Uncharacterized protein</fullName>
    </submittedName>
</protein>
<keyword evidence="1" id="KW-0472">Membrane</keyword>
<proteinExistence type="predicted"/>
<feature type="transmembrane region" description="Helical" evidence="1">
    <location>
        <begin position="42"/>
        <end position="61"/>
    </location>
</feature>
<sequence length="84" mass="9129">MGDSRDGTDSLLAAGYALIGFGGMGILYALLQLSTLFREPALYTSVLVAAYSFSGYMFVLLELDISRLTFFLAYVLQEGREIGS</sequence>
<keyword evidence="1" id="KW-0812">Transmembrane</keyword>
<accession>A0A024U016</accession>
<dbReference type="EMBL" id="KI913968">
    <property type="protein sequence ID" value="ETV98912.1"/>
    <property type="molecule type" value="Genomic_DNA"/>
</dbReference>
<dbReference type="AlphaFoldDB" id="A0A024U016"/>
<feature type="transmembrane region" description="Helical" evidence="1">
    <location>
        <begin position="12"/>
        <end position="30"/>
    </location>
</feature>
<organism evidence="2">
    <name type="scientific">Aphanomyces invadans</name>
    <dbReference type="NCBI Taxonomy" id="157072"/>
    <lineage>
        <taxon>Eukaryota</taxon>
        <taxon>Sar</taxon>
        <taxon>Stramenopiles</taxon>
        <taxon>Oomycota</taxon>
        <taxon>Saprolegniomycetes</taxon>
        <taxon>Saprolegniales</taxon>
        <taxon>Verrucalvaceae</taxon>
        <taxon>Aphanomyces</taxon>
    </lineage>
</organism>
<evidence type="ECO:0000256" key="1">
    <source>
        <dbReference type="SAM" id="Phobius"/>
    </source>
</evidence>
<dbReference type="VEuPathDB" id="FungiDB:H310_08401"/>
<dbReference type="OrthoDB" id="330047at2759"/>